<evidence type="ECO:0000313" key="2">
    <source>
        <dbReference type="EMBL" id="KAK2178022.1"/>
    </source>
</evidence>
<dbReference type="Proteomes" id="UP001209878">
    <property type="component" value="Unassembled WGS sequence"/>
</dbReference>
<evidence type="ECO:0000256" key="1">
    <source>
        <dbReference type="SAM" id="MobiDB-lite"/>
    </source>
</evidence>
<evidence type="ECO:0000313" key="3">
    <source>
        <dbReference type="Proteomes" id="UP001209878"/>
    </source>
</evidence>
<gene>
    <name evidence="2" type="ORF">NP493_565g01001</name>
</gene>
<name>A0AAD9KVE3_RIDPI</name>
<organism evidence="2 3">
    <name type="scientific">Ridgeia piscesae</name>
    <name type="common">Tubeworm</name>
    <dbReference type="NCBI Taxonomy" id="27915"/>
    <lineage>
        <taxon>Eukaryota</taxon>
        <taxon>Metazoa</taxon>
        <taxon>Spiralia</taxon>
        <taxon>Lophotrochozoa</taxon>
        <taxon>Annelida</taxon>
        <taxon>Polychaeta</taxon>
        <taxon>Sedentaria</taxon>
        <taxon>Canalipalpata</taxon>
        <taxon>Sabellida</taxon>
        <taxon>Siboglinidae</taxon>
        <taxon>Ridgeia</taxon>
    </lineage>
</organism>
<keyword evidence="3" id="KW-1185">Reference proteome</keyword>
<proteinExistence type="predicted"/>
<reference evidence="2" key="1">
    <citation type="journal article" date="2023" name="Mol. Biol. Evol.">
        <title>Third-Generation Sequencing Reveals the Adaptive Role of the Epigenome in Three Deep-Sea Polychaetes.</title>
        <authorList>
            <person name="Perez M."/>
            <person name="Aroh O."/>
            <person name="Sun Y."/>
            <person name="Lan Y."/>
            <person name="Juniper S.K."/>
            <person name="Young C.R."/>
            <person name="Angers B."/>
            <person name="Qian P.Y."/>
        </authorList>
    </citation>
    <scope>NUCLEOTIDE SEQUENCE</scope>
    <source>
        <strain evidence="2">R07B-5</strain>
    </source>
</reference>
<comment type="caution">
    <text evidence="2">The sequence shown here is derived from an EMBL/GenBank/DDBJ whole genome shotgun (WGS) entry which is preliminary data.</text>
</comment>
<dbReference type="EMBL" id="JAODUO010000565">
    <property type="protein sequence ID" value="KAK2178022.1"/>
    <property type="molecule type" value="Genomic_DNA"/>
</dbReference>
<dbReference type="AlphaFoldDB" id="A0AAD9KVE3"/>
<feature type="region of interest" description="Disordered" evidence="1">
    <location>
        <begin position="42"/>
        <end position="74"/>
    </location>
</feature>
<accession>A0AAD9KVE3</accession>
<protein>
    <submittedName>
        <fullName evidence="2">Uncharacterized protein</fullName>
    </submittedName>
</protein>
<sequence>MEMYGGAATFRMFAVSALVFLVLYVIAQKFWIRDGETSEEITKVQEANDTGNRGESDSMMAVQDAEDVRNDDIDTQEDRRLDNSLVAKCDRLCFDTRGLSFEHKHRRCRNKTCDRVFLQSCRAV</sequence>